<keyword evidence="1" id="KW-0687">Ribonucleoprotein</keyword>
<dbReference type="EMBL" id="GGEC01081528">
    <property type="protein sequence ID" value="MBX62012.1"/>
    <property type="molecule type" value="Transcribed_RNA"/>
</dbReference>
<name>A0A2P2Q4V7_RHIMU</name>
<keyword evidence="1" id="KW-0689">Ribosomal protein</keyword>
<protein>
    <submittedName>
        <fullName evidence="1">50S ribosomal protein L28ic</fullName>
    </submittedName>
</protein>
<accession>A0A2P2Q4V7</accession>
<proteinExistence type="predicted"/>
<reference evidence="1" key="1">
    <citation type="submission" date="2018-02" db="EMBL/GenBank/DDBJ databases">
        <title>Rhizophora mucronata_Transcriptome.</title>
        <authorList>
            <person name="Meera S.P."/>
            <person name="Sreeshan A."/>
            <person name="Augustine A."/>
        </authorList>
    </citation>
    <scope>NUCLEOTIDE SEQUENCE</scope>
    <source>
        <tissue evidence="1">Leaf</tissue>
    </source>
</reference>
<sequence>MTLQTPPDPFPLLSPLPFSPLPVEYVPLLARRQTRRTRCPFRITRQRSCSLSTCSIRGFGGKLASAMSNCVCRPKH</sequence>
<evidence type="ECO:0000313" key="1">
    <source>
        <dbReference type="EMBL" id="MBX62012.1"/>
    </source>
</evidence>
<organism evidence="1">
    <name type="scientific">Rhizophora mucronata</name>
    <name type="common">Asiatic mangrove</name>
    <dbReference type="NCBI Taxonomy" id="61149"/>
    <lineage>
        <taxon>Eukaryota</taxon>
        <taxon>Viridiplantae</taxon>
        <taxon>Streptophyta</taxon>
        <taxon>Embryophyta</taxon>
        <taxon>Tracheophyta</taxon>
        <taxon>Spermatophyta</taxon>
        <taxon>Magnoliopsida</taxon>
        <taxon>eudicotyledons</taxon>
        <taxon>Gunneridae</taxon>
        <taxon>Pentapetalae</taxon>
        <taxon>rosids</taxon>
        <taxon>fabids</taxon>
        <taxon>Malpighiales</taxon>
        <taxon>Rhizophoraceae</taxon>
        <taxon>Rhizophora</taxon>
    </lineage>
</organism>
<dbReference type="GO" id="GO:0005840">
    <property type="term" value="C:ribosome"/>
    <property type="evidence" value="ECO:0007669"/>
    <property type="project" value="UniProtKB-KW"/>
</dbReference>
<dbReference type="AlphaFoldDB" id="A0A2P2Q4V7"/>